<proteinExistence type="predicted"/>
<evidence type="ECO:0000313" key="1">
    <source>
        <dbReference type="EMBL" id="PWQ92587.1"/>
    </source>
</evidence>
<dbReference type="AlphaFoldDB" id="A0A317C2L0"/>
<protein>
    <submittedName>
        <fullName evidence="1">Uncharacterized protein</fullName>
    </submittedName>
</protein>
<dbReference type="Proteomes" id="UP000245539">
    <property type="component" value="Unassembled WGS sequence"/>
</dbReference>
<comment type="caution">
    <text evidence="1">The sequence shown here is derived from an EMBL/GenBank/DDBJ whole genome shotgun (WGS) entry which is preliminary data.</text>
</comment>
<sequence>MALGYQGLVTEGYQAETKMPNFMKFGTYKYKPHEAALLIAAHRGQMLLIMTFASTKLFSNRH</sequence>
<organism evidence="1 2">
    <name type="scientific">Leucothrix pacifica</name>
    <dbReference type="NCBI Taxonomy" id="1247513"/>
    <lineage>
        <taxon>Bacteria</taxon>
        <taxon>Pseudomonadati</taxon>
        <taxon>Pseudomonadota</taxon>
        <taxon>Gammaproteobacteria</taxon>
        <taxon>Thiotrichales</taxon>
        <taxon>Thiotrichaceae</taxon>
        <taxon>Leucothrix</taxon>
    </lineage>
</organism>
<gene>
    <name evidence="1" type="ORF">DKW60_20590</name>
</gene>
<keyword evidence="2" id="KW-1185">Reference proteome</keyword>
<dbReference type="EMBL" id="QGKM01000083">
    <property type="protein sequence ID" value="PWQ92587.1"/>
    <property type="molecule type" value="Genomic_DNA"/>
</dbReference>
<evidence type="ECO:0000313" key="2">
    <source>
        <dbReference type="Proteomes" id="UP000245539"/>
    </source>
</evidence>
<accession>A0A317C2L0</accession>
<reference evidence="1 2" key="1">
    <citation type="submission" date="2018-05" db="EMBL/GenBank/DDBJ databases">
        <title>Leucothrix arctica sp. nov., isolated from Arctic seawater.</title>
        <authorList>
            <person name="Choi A."/>
            <person name="Baek K."/>
        </authorList>
    </citation>
    <scope>NUCLEOTIDE SEQUENCE [LARGE SCALE GENOMIC DNA]</scope>
    <source>
        <strain evidence="1 2">JCM 18388</strain>
    </source>
</reference>
<name>A0A317C2L0_9GAMM</name>